<keyword evidence="3" id="KW-1185">Reference proteome</keyword>
<comment type="caution">
    <text evidence="2">The sequence shown here is derived from an EMBL/GenBank/DDBJ whole genome shotgun (WGS) entry which is preliminary data.</text>
</comment>
<sequence length="623" mass="66787">MVAGYWRALVFLALGAASLAGVRPAAGIDYTPHGTQPGLLWNIEPADSCEGCHRGFSGADAPQLPYNAWAGSMKANAARDPLFWAALDVANRDLPGVGDYCLRCHSPMGWFGGRVSKTATPGSTVNGENGCLLQGNYAQPDYKGNDYGGINCQYCHRMTPKGPAGQSTAIGSARVWLDDATECTNPDGSTYGGPCRRGPYRYNSGNDALEPPHGWVQSSFHSSAEICGSCHNVDAPETTAGPVKTLILNDGTDTGVTFPVERTYSEWLRSEFSDLIYRDRFGGDALPGGAPAIARGETCQDCHMRVSLSPDARACVNNPLGSRTGTLSVHEFVGANTWVPKLLKAKYGAPDQLDRESAFDRTIAWARELLTDHSAEVAVTLEPYSAGQANLVAKVKVTNLSGHKLPTGYAEGRRMWLNVVARDASNQLVFESAAYDAATAVLTEDPQARVYEALQGIWDSASASCKVTDALGRKKFHFVLNNCIAKDSRIPPLGFRGGGDPSLRPVGLSYPPVAPGDARLVNYDLATYTIPVPPGTSLPITVRATLKYQVSSRDYIEFLQRESAAANIPAENTLCSASPERPFDAGPQNVNRGQFLYDLWNDPVLGKSPPEDMRSAAASTGTR</sequence>
<protein>
    <recommendedName>
        <fullName evidence="4">Cytochrome c-552/4 domain-containing protein</fullName>
    </recommendedName>
</protein>
<evidence type="ECO:0008006" key="4">
    <source>
        <dbReference type="Google" id="ProtNLM"/>
    </source>
</evidence>
<dbReference type="Proteomes" id="UP001165498">
    <property type="component" value="Unassembled WGS sequence"/>
</dbReference>
<dbReference type="InterPro" id="IPR036280">
    <property type="entry name" value="Multihaem_cyt_sf"/>
</dbReference>
<accession>A0ABT1QT01</accession>
<feature type="signal peptide" evidence="1">
    <location>
        <begin position="1"/>
        <end position="25"/>
    </location>
</feature>
<gene>
    <name evidence="2" type="ORF">NM961_11975</name>
</gene>
<evidence type="ECO:0000313" key="3">
    <source>
        <dbReference type="Proteomes" id="UP001165498"/>
    </source>
</evidence>
<evidence type="ECO:0000313" key="2">
    <source>
        <dbReference type="EMBL" id="MCQ4165427.1"/>
    </source>
</evidence>
<evidence type="ECO:0000256" key="1">
    <source>
        <dbReference type="SAM" id="SignalP"/>
    </source>
</evidence>
<proteinExistence type="predicted"/>
<dbReference type="SUPFAM" id="SSF48695">
    <property type="entry name" value="Multiheme cytochromes"/>
    <property type="match status" value="1"/>
</dbReference>
<keyword evidence="1" id="KW-0732">Signal</keyword>
<name>A0ABT1QT01_9GAMM</name>
<dbReference type="RefSeq" id="WP_255914595.1">
    <property type="nucleotide sequence ID" value="NZ_JANFQO010000009.1"/>
</dbReference>
<organism evidence="2 3">
    <name type="scientific">Tahibacter harae</name>
    <dbReference type="NCBI Taxonomy" id="2963937"/>
    <lineage>
        <taxon>Bacteria</taxon>
        <taxon>Pseudomonadati</taxon>
        <taxon>Pseudomonadota</taxon>
        <taxon>Gammaproteobacteria</taxon>
        <taxon>Lysobacterales</taxon>
        <taxon>Rhodanobacteraceae</taxon>
        <taxon>Tahibacter</taxon>
    </lineage>
</organism>
<dbReference type="EMBL" id="JANFQO010000009">
    <property type="protein sequence ID" value="MCQ4165427.1"/>
    <property type="molecule type" value="Genomic_DNA"/>
</dbReference>
<reference evidence="2" key="1">
    <citation type="submission" date="2022-07" db="EMBL/GenBank/DDBJ databases">
        <title>Tahibacter sp., a new gammaproteobacterium isolated from the silt sample collected at pig farm.</title>
        <authorList>
            <person name="Chen H."/>
        </authorList>
    </citation>
    <scope>NUCLEOTIDE SEQUENCE</scope>
    <source>
        <strain evidence="2">P2K</strain>
    </source>
</reference>
<dbReference type="Gene3D" id="1.10.1130.10">
    <property type="entry name" value="Flavocytochrome C3, Chain A"/>
    <property type="match status" value="1"/>
</dbReference>
<feature type="chain" id="PRO_5045287564" description="Cytochrome c-552/4 domain-containing protein" evidence="1">
    <location>
        <begin position="26"/>
        <end position="623"/>
    </location>
</feature>